<dbReference type="GO" id="GO:0016020">
    <property type="term" value="C:membrane"/>
    <property type="evidence" value="ECO:0007669"/>
    <property type="project" value="InterPro"/>
</dbReference>
<proteinExistence type="inferred from homology"/>
<evidence type="ECO:0000256" key="6">
    <source>
        <dbReference type="SAM" id="Phobius"/>
    </source>
</evidence>
<comment type="caution">
    <text evidence="7">The sequence shown here is derived from an EMBL/GenBank/DDBJ whole genome shotgun (WGS) entry which is preliminary data.</text>
</comment>
<dbReference type="SMART" id="SM01077">
    <property type="entry name" value="Cg6151-P"/>
    <property type="match status" value="1"/>
</dbReference>
<dbReference type="GO" id="GO:0016192">
    <property type="term" value="P:vesicle-mediated transport"/>
    <property type="evidence" value="ECO:0007669"/>
    <property type="project" value="TreeGrafter"/>
</dbReference>
<dbReference type="InterPro" id="IPR019365">
    <property type="entry name" value="TVP18/Ca-channel_flower"/>
</dbReference>
<feature type="transmembrane region" description="Helical" evidence="6">
    <location>
        <begin position="58"/>
        <end position="77"/>
    </location>
</feature>
<dbReference type="AlphaFoldDB" id="A0AAN8KH31"/>
<evidence type="ECO:0000256" key="5">
    <source>
        <dbReference type="ARBA" id="ARBA00023136"/>
    </source>
</evidence>
<keyword evidence="5 6" id="KW-0472">Membrane</keyword>
<evidence type="ECO:0000256" key="4">
    <source>
        <dbReference type="ARBA" id="ARBA00022989"/>
    </source>
</evidence>
<comment type="similarity">
    <text evidence="2">Belongs to the calcium channel flower family.</text>
</comment>
<dbReference type="EMBL" id="JAZGQO010000001">
    <property type="protein sequence ID" value="KAK6195921.1"/>
    <property type="molecule type" value="Genomic_DNA"/>
</dbReference>
<evidence type="ECO:0000313" key="7">
    <source>
        <dbReference type="EMBL" id="KAK6195921.1"/>
    </source>
</evidence>
<dbReference type="PANTHER" id="PTHR13314:SF2">
    <property type="entry name" value="CALCIUM CHANNEL FLOWER HOMOLOG"/>
    <property type="match status" value="1"/>
</dbReference>
<evidence type="ECO:0000256" key="1">
    <source>
        <dbReference type="ARBA" id="ARBA00004127"/>
    </source>
</evidence>
<feature type="transmembrane region" description="Helical" evidence="6">
    <location>
        <begin position="32"/>
        <end position="51"/>
    </location>
</feature>
<keyword evidence="8" id="KW-1185">Reference proteome</keyword>
<evidence type="ECO:0000256" key="2">
    <source>
        <dbReference type="ARBA" id="ARBA00010023"/>
    </source>
</evidence>
<gene>
    <name evidence="7" type="ORF">SNE40_001248</name>
</gene>
<protein>
    <recommendedName>
        <fullName evidence="9">Calcium channel flower</fullName>
    </recommendedName>
</protein>
<evidence type="ECO:0000313" key="8">
    <source>
        <dbReference type="Proteomes" id="UP001347796"/>
    </source>
</evidence>
<keyword evidence="4 6" id="KW-1133">Transmembrane helix</keyword>
<organism evidence="7 8">
    <name type="scientific">Patella caerulea</name>
    <name type="common">Rayed Mediterranean limpet</name>
    <dbReference type="NCBI Taxonomy" id="87958"/>
    <lineage>
        <taxon>Eukaryota</taxon>
        <taxon>Metazoa</taxon>
        <taxon>Spiralia</taxon>
        <taxon>Lophotrochozoa</taxon>
        <taxon>Mollusca</taxon>
        <taxon>Gastropoda</taxon>
        <taxon>Patellogastropoda</taxon>
        <taxon>Patelloidea</taxon>
        <taxon>Patellidae</taxon>
        <taxon>Patella</taxon>
    </lineage>
</organism>
<evidence type="ECO:0008006" key="9">
    <source>
        <dbReference type="Google" id="ProtNLM"/>
    </source>
</evidence>
<keyword evidence="3 6" id="KW-0812">Transmembrane</keyword>
<feature type="transmembrane region" description="Helical" evidence="6">
    <location>
        <begin position="113"/>
        <end position="140"/>
    </location>
</feature>
<dbReference type="GO" id="GO:0012505">
    <property type="term" value="C:endomembrane system"/>
    <property type="evidence" value="ECO:0007669"/>
    <property type="project" value="UniProtKB-SubCell"/>
</dbReference>
<sequence>MGVGDSRNPPQTIDQLSQQQQDANAPSWWYKILLKAAGVIGGIVAMITGLVSCITFTANCLIAGVFLICFGAFVVMFEAPCCCPWIEFINQITAFSERRPAWQKAILYGAPSFIPLVLCFGVTTFFGVALIFVTAALYGLQALGRKADRQTMMANASKRGDDVEMKETLIENEVHPDLHVPSK</sequence>
<dbReference type="Pfam" id="PF10233">
    <property type="entry name" value="Cg6151-P"/>
    <property type="match status" value="1"/>
</dbReference>
<dbReference type="PANTHER" id="PTHR13314">
    <property type="entry name" value="CALCIUM CHANNEL FLOWER HOMOLOG"/>
    <property type="match status" value="1"/>
</dbReference>
<name>A0AAN8KH31_PATCE</name>
<evidence type="ECO:0000256" key="3">
    <source>
        <dbReference type="ARBA" id="ARBA00022692"/>
    </source>
</evidence>
<dbReference type="Proteomes" id="UP001347796">
    <property type="component" value="Unassembled WGS sequence"/>
</dbReference>
<accession>A0AAN8KH31</accession>
<comment type="subcellular location">
    <subcellularLocation>
        <location evidence="1">Endomembrane system</location>
        <topology evidence="1">Multi-pass membrane protein</topology>
    </subcellularLocation>
</comment>
<reference evidence="7 8" key="1">
    <citation type="submission" date="2024-01" db="EMBL/GenBank/DDBJ databases">
        <title>The genome of the rayed Mediterranean limpet Patella caerulea (Linnaeus, 1758).</title>
        <authorList>
            <person name="Anh-Thu Weber A."/>
            <person name="Halstead-Nussloch G."/>
        </authorList>
    </citation>
    <scope>NUCLEOTIDE SEQUENCE [LARGE SCALE GENOMIC DNA]</scope>
    <source>
        <strain evidence="7">AATW-2023a</strain>
        <tissue evidence="7">Whole specimen</tissue>
    </source>
</reference>